<dbReference type="EMBL" id="FZNS01000011">
    <property type="protein sequence ID" value="SNR92107.1"/>
    <property type="molecule type" value="Genomic_DNA"/>
</dbReference>
<keyword evidence="2" id="KW-1185">Reference proteome</keyword>
<dbReference type="RefSeq" id="WP_143437216.1">
    <property type="nucleotide sequence ID" value="NZ_FZNS01000011.1"/>
</dbReference>
<reference evidence="2" key="1">
    <citation type="submission" date="2017-06" db="EMBL/GenBank/DDBJ databases">
        <authorList>
            <person name="Varghese N."/>
            <person name="Submissions S."/>
        </authorList>
    </citation>
    <scope>NUCLEOTIDE SEQUENCE [LARGE SCALE GENOMIC DNA]</scope>
    <source>
        <strain evidence="2">DSM 28041</strain>
    </source>
</reference>
<evidence type="ECO:0000313" key="1">
    <source>
        <dbReference type="EMBL" id="SNR92107.1"/>
    </source>
</evidence>
<dbReference type="SUPFAM" id="SSF51182">
    <property type="entry name" value="RmlC-like cupins"/>
    <property type="match status" value="1"/>
</dbReference>
<evidence type="ECO:0000313" key="2">
    <source>
        <dbReference type="Proteomes" id="UP000198310"/>
    </source>
</evidence>
<protein>
    <recommendedName>
        <fullName evidence="3">ChrR-like cupin domain-containing protein</fullName>
    </recommendedName>
</protein>
<dbReference type="Proteomes" id="UP000198310">
    <property type="component" value="Unassembled WGS sequence"/>
</dbReference>
<sequence length="130" mass="14833">MKRTATYYAPLLGNLWPVRPFKVEQFGPLTKYTLGEMPDGRWAMLHRLTEADAGSPHDHPCDMESHGIHGSYCEQVFCPGPMFKLWGPGSSHHIGADCIHRITKLYNEEVWTLVFAGPVVRQWKHYPELG</sequence>
<evidence type="ECO:0008006" key="3">
    <source>
        <dbReference type="Google" id="ProtNLM"/>
    </source>
</evidence>
<dbReference type="AlphaFoldDB" id="A0A239A915"/>
<gene>
    <name evidence="1" type="ORF">SAMN06269173_11176</name>
</gene>
<proteinExistence type="predicted"/>
<dbReference type="InterPro" id="IPR011051">
    <property type="entry name" value="RmlC_Cupin_sf"/>
</dbReference>
<organism evidence="1 2">
    <name type="scientific">Hymenobacter mucosus</name>
    <dbReference type="NCBI Taxonomy" id="1411120"/>
    <lineage>
        <taxon>Bacteria</taxon>
        <taxon>Pseudomonadati</taxon>
        <taxon>Bacteroidota</taxon>
        <taxon>Cytophagia</taxon>
        <taxon>Cytophagales</taxon>
        <taxon>Hymenobacteraceae</taxon>
        <taxon>Hymenobacter</taxon>
    </lineage>
</organism>
<accession>A0A239A915</accession>
<name>A0A239A915_9BACT</name>